<dbReference type="GO" id="GO:0016747">
    <property type="term" value="F:acyltransferase activity, transferring groups other than amino-acyl groups"/>
    <property type="evidence" value="ECO:0007669"/>
    <property type="project" value="InterPro"/>
</dbReference>
<keyword evidence="3 5" id="KW-0012">Acyltransferase</keyword>
<evidence type="ECO:0000256" key="1">
    <source>
        <dbReference type="ARBA" id="ARBA00010982"/>
    </source>
</evidence>
<organism evidence="8 9">
    <name type="scientific">Amycolatopsis orientalis</name>
    <name type="common">Nocardia orientalis</name>
    <dbReference type="NCBI Taxonomy" id="31958"/>
    <lineage>
        <taxon>Bacteria</taxon>
        <taxon>Bacillati</taxon>
        <taxon>Actinomycetota</taxon>
        <taxon>Actinomycetes</taxon>
        <taxon>Pseudonocardiales</taxon>
        <taxon>Pseudonocardiaceae</taxon>
        <taxon>Amycolatopsis</taxon>
    </lineage>
</organism>
<protein>
    <submittedName>
        <fullName evidence="8">Acetyl-CoA acetyltransferase</fullName>
    </submittedName>
</protein>
<dbReference type="Pfam" id="PF00108">
    <property type="entry name" value="Thiolase_N"/>
    <property type="match status" value="1"/>
</dbReference>
<sequence length="387" mass="39866">MGSPVIVEAVRTPIGKRGGHLAGLHAAEILGAAQRALLDRAGLDPALIDQAIGGAVTQAGEQAGNITRTAWLHAGLPETTGATTIDAQCGSAQQATHLIAGLIAAGAIDAGVSCGVEAMSRVPLGANRGEGIGTPRPASWSIDMPNQYGAAERIALRRGITRLDVDRFGTASQAKAAAAWAAGHFDREVVAVKAPVLGEDGSPTGETRLVTRDQGLRETTVEGLAKLKPVLEDGVHTAGTSSQISDGAAALLLMDSDRAKALGLKPRARIVSQALVGAEPYYHLDGPVQSTERVLAKAGMTIGDLDLFEVNEAFASVVLSWQRVHQPDEDKVNVNGGAIALGHPVGSTGARLLTTALHELERRDESTALVAMCAGGALSTGTIIERI</sequence>
<dbReference type="InterPro" id="IPR020617">
    <property type="entry name" value="Thiolase_C"/>
</dbReference>
<comment type="similarity">
    <text evidence="1 5">Belongs to the thiolase-like superfamily. Thiolase family.</text>
</comment>
<feature type="domain" description="Thiolase C-terminal" evidence="7">
    <location>
        <begin position="264"/>
        <end position="386"/>
    </location>
</feature>
<feature type="active site" description="Proton acceptor" evidence="4">
    <location>
        <position position="373"/>
    </location>
</feature>
<feature type="active site" description="Proton acceptor" evidence="4">
    <location>
        <position position="343"/>
    </location>
</feature>
<name>A0A193CBR0_AMYOR</name>
<dbReference type="NCBIfam" id="TIGR01930">
    <property type="entry name" value="AcCoA-C-Actrans"/>
    <property type="match status" value="1"/>
</dbReference>
<dbReference type="InterPro" id="IPR016039">
    <property type="entry name" value="Thiolase-like"/>
</dbReference>
<evidence type="ECO:0000259" key="7">
    <source>
        <dbReference type="Pfam" id="PF02803"/>
    </source>
</evidence>
<reference evidence="8 9" key="1">
    <citation type="journal article" date="2015" name="Genome Announc.">
        <title>Draft Genome Sequence of Norvancomycin-Producing Strain Amycolatopsis orientalis CPCC200066.</title>
        <authorList>
            <person name="Lei X."/>
            <person name="Yuan F."/>
            <person name="Shi Y."/>
            <person name="Li X."/>
            <person name="Wang L."/>
            <person name="Hong B."/>
        </authorList>
    </citation>
    <scope>NUCLEOTIDE SEQUENCE [LARGE SCALE GENOMIC DNA]</scope>
    <source>
        <strain evidence="8 9">B-37</strain>
    </source>
</reference>
<dbReference type="PIRSF" id="PIRSF000429">
    <property type="entry name" value="Ac-CoA_Ac_transf"/>
    <property type="match status" value="1"/>
</dbReference>
<feature type="domain" description="Thiolase N-terminal" evidence="6">
    <location>
        <begin position="5"/>
        <end position="256"/>
    </location>
</feature>
<dbReference type="KEGG" id="aori:SD37_13690"/>
<dbReference type="Pfam" id="PF02803">
    <property type="entry name" value="Thiolase_C"/>
    <property type="match status" value="1"/>
</dbReference>
<dbReference type="InterPro" id="IPR020616">
    <property type="entry name" value="Thiolase_N"/>
</dbReference>
<gene>
    <name evidence="8" type="ORF">SD37_13690</name>
</gene>
<dbReference type="AlphaFoldDB" id="A0A193CBR0"/>
<evidence type="ECO:0000256" key="2">
    <source>
        <dbReference type="ARBA" id="ARBA00022679"/>
    </source>
</evidence>
<evidence type="ECO:0000256" key="5">
    <source>
        <dbReference type="RuleBase" id="RU003557"/>
    </source>
</evidence>
<dbReference type="eggNOG" id="COG0183">
    <property type="taxonomic scope" value="Bacteria"/>
</dbReference>
<evidence type="ECO:0000256" key="3">
    <source>
        <dbReference type="ARBA" id="ARBA00023315"/>
    </source>
</evidence>
<feature type="active site" description="Acyl-thioester intermediate" evidence="4">
    <location>
        <position position="89"/>
    </location>
</feature>
<dbReference type="PROSITE" id="PS00737">
    <property type="entry name" value="THIOLASE_2"/>
    <property type="match status" value="1"/>
</dbReference>
<keyword evidence="2 5" id="KW-0808">Transferase</keyword>
<accession>A0A193CBR0</accession>
<dbReference type="InterPro" id="IPR002155">
    <property type="entry name" value="Thiolase"/>
</dbReference>
<dbReference type="RefSeq" id="WP_044854446.1">
    <property type="nucleotide sequence ID" value="NZ_CP016174.1"/>
</dbReference>
<dbReference type="PANTHER" id="PTHR43365">
    <property type="entry name" value="BLR7806 PROTEIN"/>
    <property type="match status" value="1"/>
</dbReference>
<dbReference type="PANTHER" id="PTHR43365:SF1">
    <property type="entry name" value="ACETYL-COA C-ACYLTRANSFERASE"/>
    <property type="match status" value="1"/>
</dbReference>
<proteinExistence type="inferred from homology"/>
<evidence type="ECO:0000313" key="8">
    <source>
        <dbReference type="EMBL" id="ANN21745.1"/>
    </source>
</evidence>
<dbReference type="Proteomes" id="UP000093695">
    <property type="component" value="Chromosome"/>
</dbReference>
<keyword evidence="9" id="KW-1185">Reference proteome</keyword>
<evidence type="ECO:0000313" key="9">
    <source>
        <dbReference type="Proteomes" id="UP000093695"/>
    </source>
</evidence>
<evidence type="ECO:0000256" key="4">
    <source>
        <dbReference type="PIRSR" id="PIRSR000429-1"/>
    </source>
</evidence>
<evidence type="ECO:0000259" key="6">
    <source>
        <dbReference type="Pfam" id="PF00108"/>
    </source>
</evidence>
<dbReference type="SUPFAM" id="SSF53901">
    <property type="entry name" value="Thiolase-like"/>
    <property type="match status" value="2"/>
</dbReference>
<dbReference type="NCBIfam" id="NF005889">
    <property type="entry name" value="PRK07850.1"/>
    <property type="match status" value="1"/>
</dbReference>
<dbReference type="Gene3D" id="3.40.47.10">
    <property type="match status" value="2"/>
</dbReference>
<dbReference type="CDD" id="cd00751">
    <property type="entry name" value="thiolase"/>
    <property type="match status" value="1"/>
</dbReference>
<dbReference type="EMBL" id="CP016174">
    <property type="protein sequence ID" value="ANN21745.1"/>
    <property type="molecule type" value="Genomic_DNA"/>
</dbReference>
<dbReference type="InterPro" id="IPR020613">
    <property type="entry name" value="Thiolase_CS"/>
</dbReference>
<dbReference type="STRING" id="31958.SD37_13690"/>